<evidence type="ECO:0000313" key="2">
    <source>
        <dbReference type="EMBL" id="KAG0447748.1"/>
    </source>
</evidence>
<evidence type="ECO:0000256" key="1">
    <source>
        <dbReference type="SAM" id="MobiDB-lite"/>
    </source>
</evidence>
<proteinExistence type="predicted"/>
<gene>
    <name evidence="2" type="ORF">HPP92_028196</name>
</gene>
<comment type="caution">
    <text evidence="2">The sequence shown here is derived from an EMBL/GenBank/DDBJ whole genome shotgun (WGS) entry which is preliminary data.</text>
</comment>
<feature type="region of interest" description="Disordered" evidence="1">
    <location>
        <begin position="60"/>
        <end position="97"/>
    </location>
</feature>
<accession>A0A835P8B1</accession>
<keyword evidence="3" id="KW-1185">Reference proteome</keyword>
<organism evidence="2 3">
    <name type="scientific">Vanilla planifolia</name>
    <name type="common">Vanilla</name>
    <dbReference type="NCBI Taxonomy" id="51239"/>
    <lineage>
        <taxon>Eukaryota</taxon>
        <taxon>Viridiplantae</taxon>
        <taxon>Streptophyta</taxon>
        <taxon>Embryophyta</taxon>
        <taxon>Tracheophyta</taxon>
        <taxon>Spermatophyta</taxon>
        <taxon>Magnoliopsida</taxon>
        <taxon>Liliopsida</taxon>
        <taxon>Asparagales</taxon>
        <taxon>Orchidaceae</taxon>
        <taxon>Vanilloideae</taxon>
        <taxon>Vanilleae</taxon>
        <taxon>Vanilla</taxon>
    </lineage>
</organism>
<dbReference type="Proteomes" id="UP000636800">
    <property type="component" value="Unassembled WGS sequence"/>
</dbReference>
<dbReference type="EMBL" id="JADCNL010000429">
    <property type="protein sequence ID" value="KAG0447748.1"/>
    <property type="molecule type" value="Genomic_DNA"/>
</dbReference>
<sequence>MEPVNVASPPSKWAPFNGASDFGKDMAIAFAALSCAVSSRSPSAPLSATSSAATAAAGSFFPLQPPTWKNQRPRGTPLSHQRSSPSSSSPPRRGLHGSAAKAADCVICLVDFTDGVPIRVLPTAATPSTWRASTRGRTHAARAPPAG</sequence>
<protein>
    <submittedName>
        <fullName evidence="2">Uncharacterized protein</fullName>
    </submittedName>
</protein>
<evidence type="ECO:0000313" key="3">
    <source>
        <dbReference type="Proteomes" id="UP000636800"/>
    </source>
</evidence>
<reference evidence="2 3" key="1">
    <citation type="journal article" date="2020" name="Nat. Food">
        <title>A phased Vanilla planifolia genome enables genetic improvement of flavour and production.</title>
        <authorList>
            <person name="Hasing T."/>
            <person name="Tang H."/>
            <person name="Brym M."/>
            <person name="Khazi F."/>
            <person name="Huang T."/>
            <person name="Chambers A.H."/>
        </authorList>
    </citation>
    <scope>NUCLEOTIDE SEQUENCE [LARGE SCALE GENOMIC DNA]</scope>
    <source>
        <tissue evidence="2">Leaf</tissue>
    </source>
</reference>
<dbReference type="AlphaFoldDB" id="A0A835P8B1"/>
<name>A0A835P8B1_VANPL</name>
<feature type="compositionally biased region" description="Low complexity" evidence="1">
    <location>
        <begin position="82"/>
        <end position="92"/>
    </location>
</feature>
<feature type="region of interest" description="Disordered" evidence="1">
    <location>
        <begin position="125"/>
        <end position="147"/>
    </location>
</feature>